<dbReference type="InterPro" id="IPR001650">
    <property type="entry name" value="Helicase_C-like"/>
</dbReference>
<name>A0A2H5BGG3_9CAUD</name>
<dbReference type="CDD" id="cd17926">
    <property type="entry name" value="DEXHc_RE"/>
    <property type="match status" value="1"/>
</dbReference>
<keyword evidence="3 6" id="KW-0347">Helicase</keyword>
<reference evidence="6 7" key="1">
    <citation type="submission" date="2017-12" db="EMBL/GenBank/DDBJ databases">
        <authorList>
            <person name="Lestochi C.V."/>
            <person name="Miller K.C."/>
            <person name="Miller J.S."/>
            <person name="Stanton M.L."/>
            <person name="Broussard G.W."/>
        </authorList>
    </citation>
    <scope>NUCLEOTIDE SEQUENCE [LARGE SCALE GENOMIC DNA]</scope>
</reference>
<dbReference type="InterPro" id="IPR027417">
    <property type="entry name" value="P-loop_NTPase"/>
</dbReference>
<dbReference type="PANTHER" id="PTHR11274">
    <property type="entry name" value="RAD25/XP-B DNA REPAIR HELICASE"/>
    <property type="match status" value="1"/>
</dbReference>
<dbReference type="PROSITE" id="PS51192">
    <property type="entry name" value="HELICASE_ATP_BIND_1"/>
    <property type="match status" value="1"/>
</dbReference>
<keyword evidence="4" id="KW-0067">ATP-binding</keyword>
<dbReference type="GO" id="GO:0003677">
    <property type="term" value="F:DNA binding"/>
    <property type="evidence" value="ECO:0007669"/>
    <property type="project" value="InterPro"/>
</dbReference>
<keyword evidence="2" id="KW-0378">Hydrolase</keyword>
<dbReference type="InterPro" id="IPR050615">
    <property type="entry name" value="ATP-dep_DNA_Helicase"/>
</dbReference>
<organism evidence="6 7">
    <name type="scientific">Vibrio phage Ceto</name>
    <dbReference type="NCBI Taxonomy" id="2570300"/>
    <lineage>
        <taxon>Viruses</taxon>
        <taxon>Duplodnaviria</taxon>
        <taxon>Heunggongvirae</taxon>
        <taxon>Uroviricota</taxon>
        <taxon>Caudoviricetes</taxon>
        <taxon>Demerecviridae</taxon>
        <taxon>Ermolyevavirinae</taxon>
        <taxon>Cetovirus</taxon>
        <taxon>Cetovirus ceto</taxon>
    </lineage>
</organism>
<dbReference type="InterPro" id="IPR006935">
    <property type="entry name" value="Helicase/UvrB_N"/>
</dbReference>
<dbReference type="GO" id="GO:0016787">
    <property type="term" value="F:hydrolase activity"/>
    <property type="evidence" value="ECO:0007669"/>
    <property type="project" value="UniProtKB-KW"/>
</dbReference>
<evidence type="ECO:0000313" key="6">
    <source>
        <dbReference type="EMBL" id="AUG85060.1"/>
    </source>
</evidence>
<dbReference type="Pfam" id="PF00271">
    <property type="entry name" value="Helicase_C"/>
    <property type="match status" value="1"/>
</dbReference>
<feature type="domain" description="Helicase ATP-binding" evidence="5">
    <location>
        <begin position="94"/>
        <end position="239"/>
    </location>
</feature>
<evidence type="ECO:0000256" key="2">
    <source>
        <dbReference type="ARBA" id="ARBA00022801"/>
    </source>
</evidence>
<evidence type="ECO:0000313" key="7">
    <source>
        <dbReference type="Proteomes" id="UP000240819"/>
    </source>
</evidence>
<dbReference type="EMBL" id="MG649966">
    <property type="protein sequence ID" value="AUG85060.1"/>
    <property type="molecule type" value="Genomic_DNA"/>
</dbReference>
<evidence type="ECO:0000256" key="1">
    <source>
        <dbReference type="ARBA" id="ARBA00022741"/>
    </source>
</evidence>
<proteinExistence type="predicted"/>
<gene>
    <name evidence="6" type="ORF">CETO_53</name>
</gene>
<dbReference type="InterPro" id="IPR014001">
    <property type="entry name" value="Helicase_ATP-bd"/>
</dbReference>
<accession>A0A2H5BGG3</accession>
<evidence type="ECO:0000259" key="5">
    <source>
        <dbReference type="PROSITE" id="PS51192"/>
    </source>
</evidence>
<dbReference type="SMART" id="SM00487">
    <property type="entry name" value="DEXDc"/>
    <property type="match status" value="1"/>
</dbReference>
<sequence length="451" mass="50844">MKVVLSNKAYLKPDDALIERVEKNLTYQVFEPHSKTAIPKLILHYGLVAKGTYWIPVPRLDLLQGYDLDIIDKRTYLPETFPEPKFTLREDQQEIFDEANDSCIINAKPGFGKTILALALAWKLGQKTLVVCTTTAIRDMWVSEVRKWFDIEPGIIGSGMFDHESPITIGNIQTLAKHGIKLADQFGLMIVDEMHHTPASTFTKILMESKARYKIGLSGTLKRKDGLECLFKDFFGMQVFIPEVANTIPPTIHLYDTGIELSGNQMIPWANKVNAVMENPQYRKQVLALANCYIGMGHKVIVVSDRIEFLKYIHEHVKGRSALFIGETPTEERVQLQKDMSDGKLDIFCASQNIFSEGISQNELSCMILGSPIGDNESLLEQLAGRIMRKSDGKLDPILVDMKLEGWTGGRHRRARTAIYGKNGWQCVPMSIPKLVALNKNSFAKLLDFKV</sequence>
<evidence type="ECO:0000256" key="3">
    <source>
        <dbReference type="ARBA" id="ARBA00022806"/>
    </source>
</evidence>
<dbReference type="Gene3D" id="3.40.50.300">
    <property type="entry name" value="P-loop containing nucleotide triphosphate hydrolases"/>
    <property type="match status" value="2"/>
</dbReference>
<dbReference type="Pfam" id="PF04851">
    <property type="entry name" value="ResIII"/>
    <property type="match status" value="1"/>
</dbReference>
<dbReference type="GO" id="GO:0005524">
    <property type="term" value="F:ATP binding"/>
    <property type="evidence" value="ECO:0007669"/>
    <property type="project" value="UniProtKB-KW"/>
</dbReference>
<protein>
    <submittedName>
        <fullName evidence="6">Putative ATP-dependent helicase</fullName>
    </submittedName>
</protein>
<keyword evidence="7" id="KW-1185">Reference proteome</keyword>
<dbReference type="PANTHER" id="PTHR11274:SF0">
    <property type="entry name" value="GENERAL TRANSCRIPTION AND DNA REPAIR FACTOR IIH HELICASE SUBUNIT XPB"/>
    <property type="match status" value="1"/>
</dbReference>
<evidence type="ECO:0000256" key="4">
    <source>
        <dbReference type="ARBA" id="ARBA00022840"/>
    </source>
</evidence>
<dbReference type="SUPFAM" id="SSF52540">
    <property type="entry name" value="P-loop containing nucleoside triphosphate hydrolases"/>
    <property type="match status" value="2"/>
</dbReference>
<keyword evidence="1" id="KW-0547">Nucleotide-binding</keyword>
<dbReference type="Proteomes" id="UP000240819">
    <property type="component" value="Segment"/>
</dbReference>
<dbReference type="GO" id="GO:0004386">
    <property type="term" value="F:helicase activity"/>
    <property type="evidence" value="ECO:0007669"/>
    <property type="project" value="UniProtKB-KW"/>
</dbReference>